<dbReference type="GeneID" id="92179351"/>
<proteinExistence type="predicted"/>
<feature type="region of interest" description="Disordered" evidence="1">
    <location>
        <begin position="1"/>
        <end position="179"/>
    </location>
</feature>
<feature type="region of interest" description="Disordered" evidence="1">
    <location>
        <begin position="247"/>
        <end position="333"/>
    </location>
</feature>
<feature type="compositionally biased region" description="Basic and acidic residues" evidence="1">
    <location>
        <begin position="404"/>
        <end position="418"/>
    </location>
</feature>
<feature type="region of interest" description="Disordered" evidence="1">
    <location>
        <begin position="392"/>
        <end position="443"/>
    </location>
</feature>
<organism evidence="2 3">
    <name type="scientific">Kwoniella newhampshirensis</name>
    <dbReference type="NCBI Taxonomy" id="1651941"/>
    <lineage>
        <taxon>Eukaryota</taxon>
        <taxon>Fungi</taxon>
        <taxon>Dikarya</taxon>
        <taxon>Basidiomycota</taxon>
        <taxon>Agaricomycotina</taxon>
        <taxon>Tremellomycetes</taxon>
        <taxon>Tremellales</taxon>
        <taxon>Cryptococcaceae</taxon>
        <taxon>Kwoniella</taxon>
    </lineage>
</organism>
<reference evidence="2 3" key="1">
    <citation type="journal article" date="2024" name="bioRxiv">
        <title>Comparative genomics of Cryptococcus and Kwoniella reveals pathogenesis evolution and contrasting karyotype dynamics via intercentromeric recombination or chromosome fusion.</title>
        <authorList>
            <person name="Coelho M.A."/>
            <person name="David-Palma M."/>
            <person name="Shea T."/>
            <person name="Bowers K."/>
            <person name="McGinley-Smith S."/>
            <person name="Mohammad A.W."/>
            <person name="Gnirke A."/>
            <person name="Yurkov A.M."/>
            <person name="Nowrousian M."/>
            <person name="Sun S."/>
            <person name="Cuomo C.A."/>
            <person name="Heitman J."/>
        </authorList>
    </citation>
    <scope>NUCLEOTIDE SEQUENCE [LARGE SCALE GENOMIC DNA]</scope>
    <source>
        <strain evidence="2 3">CBS 13917</strain>
    </source>
</reference>
<feature type="compositionally biased region" description="Polar residues" evidence="1">
    <location>
        <begin position="312"/>
        <end position="321"/>
    </location>
</feature>
<dbReference type="Proteomes" id="UP001388673">
    <property type="component" value="Unassembled WGS sequence"/>
</dbReference>
<feature type="region of interest" description="Disordered" evidence="1">
    <location>
        <begin position="478"/>
        <end position="510"/>
    </location>
</feature>
<feature type="compositionally biased region" description="Basic and acidic residues" evidence="1">
    <location>
        <begin position="164"/>
        <end position="177"/>
    </location>
</feature>
<gene>
    <name evidence="2" type="ORF">IAR55_002092</name>
</gene>
<sequence>MPSSVMSPTARPFSPSPPRENRHSASRPPSLLFGAPPVGTVATSSSINLSALPTTPSPNQSILGRSPSHDHNISDLGFFGYIDHSHRRHDSEPNLVLASRKGNGTAEGEFVRGRPSTSLYQSMRQSDSESSTSSSSPPLGATSLLSALASATPPNTSRKGTPPSRDDVEANEPRARLPNEPYNYQIFSAQDHPGSPKSAHSILSSASSGVGIIPSSRSLPRLHQPTVLKRSSGRGLVYLPPAHQISPSSSSFAFHHSHSRHSSSSGAAFNPIAHSTPDRRPLSPTFPSGSGPGEELVGAEILSKERSESPHANDSQSSVCQSLGPRLLPSSVQQPTINTTSAQQENTGAIDKLGTASDSQANHGIINQTIDQHDPPTTLTDPVQTSLVEVGYRSPGDSSIEKAAITRDDDGLQEKHEGGLGARSRGASGPPESNENNDLPESSVTVPAFQPAINPHAPQTLSGDDGTTTRELVSQLKVPSSFVGSPSHIDSSIEEPDQLSSNEVPPDHESVLKSQGAIPETAWSGPFSSTNDQQHIIPYRARGQTNLIHLLPPAGHELPSALTFYAGLSQTSQPLPQLSRYRLEVSLAWNEPTILRWLPGRSYVPDWNLKVVGGNATAPVVFDVRETARAVVARLPIVGGIASWM</sequence>
<evidence type="ECO:0000313" key="2">
    <source>
        <dbReference type="EMBL" id="KAK8861273.1"/>
    </source>
</evidence>
<dbReference type="KEGG" id="kne:92179351"/>
<feature type="compositionally biased region" description="Polar residues" evidence="1">
    <location>
        <begin position="431"/>
        <end position="443"/>
    </location>
</feature>
<feature type="compositionally biased region" description="Polar residues" evidence="1">
    <location>
        <begin position="41"/>
        <end position="63"/>
    </location>
</feature>
<feature type="compositionally biased region" description="Polar residues" evidence="1">
    <location>
        <begin position="115"/>
        <end position="125"/>
    </location>
</feature>
<protein>
    <submittedName>
        <fullName evidence="2">Uncharacterized protein</fullName>
    </submittedName>
</protein>
<accession>A0AAW0YQ86</accession>
<dbReference type="EMBL" id="JBCAWK010000004">
    <property type="protein sequence ID" value="KAK8861273.1"/>
    <property type="molecule type" value="Genomic_DNA"/>
</dbReference>
<evidence type="ECO:0000313" key="3">
    <source>
        <dbReference type="Proteomes" id="UP001388673"/>
    </source>
</evidence>
<dbReference type="RefSeq" id="XP_066803898.1">
    <property type="nucleotide sequence ID" value="XM_066945209.1"/>
</dbReference>
<keyword evidence="3" id="KW-1185">Reference proteome</keyword>
<feature type="compositionally biased region" description="Low complexity" evidence="1">
    <location>
        <begin position="128"/>
        <end position="154"/>
    </location>
</feature>
<comment type="caution">
    <text evidence="2">The sequence shown here is derived from an EMBL/GenBank/DDBJ whole genome shotgun (WGS) entry which is preliminary data.</text>
</comment>
<feature type="compositionally biased region" description="Basic and acidic residues" evidence="1">
    <location>
        <begin position="302"/>
        <end position="311"/>
    </location>
</feature>
<dbReference type="AlphaFoldDB" id="A0AAW0YQ86"/>
<name>A0AAW0YQ86_9TREE</name>
<evidence type="ECO:0000256" key="1">
    <source>
        <dbReference type="SAM" id="MobiDB-lite"/>
    </source>
</evidence>